<proteinExistence type="predicted"/>
<evidence type="ECO:0000313" key="3">
    <source>
        <dbReference type="Proteomes" id="UP000736672"/>
    </source>
</evidence>
<dbReference type="OrthoDB" id="5078100at2759"/>
<evidence type="ECO:0000313" key="2">
    <source>
        <dbReference type="EMBL" id="KAH7275263.1"/>
    </source>
</evidence>
<name>A0A9P9L6S6_FUSSL</name>
<sequence>MRSPLLLLPSLVGSIWASPTPSPFDADPSLVELGRRAAAAGQPTITATQCYVKVKADPGFVIAKPFEVQGTLWLVQGIPSPAGSNKPWDLILRGQGALCGAGELKGPVSCAGSPGGLQFMTNGYLNGFPNLKPGPIVDYVQFSGNAAKFTSTIDNTKVPYYQQPQRFTEAMQLDPHQIGNYNPAMTYPITDGWFGLTVTTTGKDTKDVSGITWFQWSDSQRGLYVAYVTGSCFGNVTLPLTVS</sequence>
<dbReference type="AlphaFoldDB" id="A0A9P9L6S6"/>
<gene>
    <name evidence="2" type="ORF">B0J15DRAFT_557217</name>
</gene>
<keyword evidence="3" id="KW-1185">Reference proteome</keyword>
<accession>A0A9P9L6S6</accession>
<dbReference type="Proteomes" id="UP000736672">
    <property type="component" value="Unassembled WGS sequence"/>
</dbReference>
<dbReference type="EMBL" id="JAGTJS010000001">
    <property type="protein sequence ID" value="KAH7275263.1"/>
    <property type="molecule type" value="Genomic_DNA"/>
</dbReference>
<keyword evidence="1" id="KW-0732">Signal</keyword>
<comment type="caution">
    <text evidence="2">The sequence shown here is derived from an EMBL/GenBank/DDBJ whole genome shotgun (WGS) entry which is preliminary data.</text>
</comment>
<organism evidence="2 3">
    <name type="scientific">Fusarium solani</name>
    <name type="common">Filamentous fungus</name>
    <dbReference type="NCBI Taxonomy" id="169388"/>
    <lineage>
        <taxon>Eukaryota</taxon>
        <taxon>Fungi</taxon>
        <taxon>Dikarya</taxon>
        <taxon>Ascomycota</taxon>
        <taxon>Pezizomycotina</taxon>
        <taxon>Sordariomycetes</taxon>
        <taxon>Hypocreomycetidae</taxon>
        <taxon>Hypocreales</taxon>
        <taxon>Nectriaceae</taxon>
        <taxon>Fusarium</taxon>
        <taxon>Fusarium solani species complex</taxon>
    </lineage>
</organism>
<evidence type="ECO:0000256" key="1">
    <source>
        <dbReference type="SAM" id="SignalP"/>
    </source>
</evidence>
<feature type="signal peptide" evidence="1">
    <location>
        <begin position="1"/>
        <end position="17"/>
    </location>
</feature>
<protein>
    <submittedName>
        <fullName evidence="2">Uncharacterized protein</fullName>
    </submittedName>
</protein>
<feature type="chain" id="PRO_5040175687" evidence="1">
    <location>
        <begin position="18"/>
        <end position="243"/>
    </location>
</feature>
<reference evidence="2" key="1">
    <citation type="journal article" date="2021" name="Nat. Commun.">
        <title>Genetic determinants of endophytism in the Arabidopsis root mycobiome.</title>
        <authorList>
            <person name="Mesny F."/>
            <person name="Miyauchi S."/>
            <person name="Thiergart T."/>
            <person name="Pickel B."/>
            <person name="Atanasova L."/>
            <person name="Karlsson M."/>
            <person name="Huettel B."/>
            <person name="Barry K.W."/>
            <person name="Haridas S."/>
            <person name="Chen C."/>
            <person name="Bauer D."/>
            <person name="Andreopoulos W."/>
            <person name="Pangilinan J."/>
            <person name="LaButti K."/>
            <person name="Riley R."/>
            <person name="Lipzen A."/>
            <person name="Clum A."/>
            <person name="Drula E."/>
            <person name="Henrissat B."/>
            <person name="Kohler A."/>
            <person name="Grigoriev I.V."/>
            <person name="Martin F.M."/>
            <person name="Hacquard S."/>
        </authorList>
    </citation>
    <scope>NUCLEOTIDE SEQUENCE</scope>
    <source>
        <strain evidence="2">FSSC 5 MPI-SDFR-AT-0091</strain>
    </source>
</reference>